<proteinExistence type="predicted"/>
<sequence>MSSAAYSRLHGIFKSSNATGTAVPTTTSTATTTKIVKEKRKKPKKSPAVPSATAAAVTTIISRPKNENLSFQPLPISQLTTSLGNLRSFIDQFKRASNLGPFRYRYKYYDDVVSQLARSKQHSCIEEILEHQKRYTTDIANEPFVARLISLYGKSRMYDHARKLFDEIPELNCPRTVLSANALLTACVNSKRLNEMSELFRELREDFSINPDEVSYNIVIKAFCEMDATDSALLVANEMEKNGFQCNLYTYNTILDALYANGNISEADKLWEVMKSKNLEPDVRSYNSKLRGLIIDKRIQEAIELLDEMKNKEVNPDVYTYNGLIHGFVKEDNLVEVKKWYTQMVANGIVPDSVTFRIIIPFASRMGDYKYGFELSKEGLRMEINVGRLSLQGVLDGLVKTSAIDEAKELVELVKASDFIYYKLKVLNHL</sequence>
<evidence type="ECO:0000313" key="1">
    <source>
        <dbReference type="EMBL" id="KAI3765161.1"/>
    </source>
</evidence>
<keyword evidence="2" id="KW-1185">Reference proteome</keyword>
<comment type="caution">
    <text evidence="1">The sequence shown here is derived from an EMBL/GenBank/DDBJ whole genome shotgun (WGS) entry which is preliminary data.</text>
</comment>
<dbReference type="Proteomes" id="UP001055811">
    <property type="component" value="Linkage Group LG03"/>
</dbReference>
<evidence type="ECO:0000313" key="2">
    <source>
        <dbReference type="Proteomes" id="UP001055811"/>
    </source>
</evidence>
<dbReference type="EMBL" id="CM042011">
    <property type="protein sequence ID" value="KAI3765161.1"/>
    <property type="molecule type" value="Genomic_DNA"/>
</dbReference>
<accession>A0ACB9F3A5</accession>
<organism evidence="1 2">
    <name type="scientific">Cichorium intybus</name>
    <name type="common">Chicory</name>
    <dbReference type="NCBI Taxonomy" id="13427"/>
    <lineage>
        <taxon>Eukaryota</taxon>
        <taxon>Viridiplantae</taxon>
        <taxon>Streptophyta</taxon>
        <taxon>Embryophyta</taxon>
        <taxon>Tracheophyta</taxon>
        <taxon>Spermatophyta</taxon>
        <taxon>Magnoliopsida</taxon>
        <taxon>eudicotyledons</taxon>
        <taxon>Gunneridae</taxon>
        <taxon>Pentapetalae</taxon>
        <taxon>asterids</taxon>
        <taxon>campanulids</taxon>
        <taxon>Asterales</taxon>
        <taxon>Asteraceae</taxon>
        <taxon>Cichorioideae</taxon>
        <taxon>Cichorieae</taxon>
        <taxon>Cichoriinae</taxon>
        <taxon>Cichorium</taxon>
    </lineage>
</organism>
<reference evidence="2" key="1">
    <citation type="journal article" date="2022" name="Mol. Ecol. Resour.">
        <title>The genomes of chicory, endive, great burdock and yacon provide insights into Asteraceae palaeo-polyploidization history and plant inulin production.</title>
        <authorList>
            <person name="Fan W."/>
            <person name="Wang S."/>
            <person name="Wang H."/>
            <person name="Wang A."/>
            <person name="Jiang F."/>
            <person name="Liu H."/>
            <person name="Zhao H."/>
            <person name="Xu D."/>
            <person name="Zhang Y."/>
        </authorList>
    </citation>
    <scope>NUCLEOTIDE SEQUENCE [LARGE SCALE GENOMIC DNA]</scope>
    <source>
        <strain evidence="2">cv. Punajuju</strain>
    </source>
</reference>
<protein>
    <submittedName>
        <fullName evidence="1">Uncharacterized protein</fullName>
    </submittedName>
</protein>
<reference evidence="1 2" key="2">
    <citation type="journal article" date="2022" name="Mol. Ecol. Resour.">
        <title>The genomes of chicory, endive, great burdock and yacon provide insights into Asteraceae paleo-polyploidization history and plant inulin production.</title>
        <authorList>
            <person name="Fan W."/>
            <person name="Wang S."/>
            <person name="Wang H."/>
            <person name="Wang A."/>
            <person name="Jiang F."/>
            <person name="Liu H."/>
            <person name="Zhao H."/>
            <person name="Xu D."/>
            <person name="Zhang Y."/>
        </authorList>
    </citation>
    <scope>NUCLEOTIDE SEQUENCE [LARGE SCALE GENOMIC DNA]</scope>
    <source>
        <strain evidence="2">cv. Punajuju</strain>
        <tissue evidence="1">Leaves</tissue>
    </source>
</reference>
<name>A0ACB9F3A5_CICIN</name>
<gene>
    <name evidence="1" type="ORF">L2E82_15188</name>
</gene>